<evidence type="ECO:0000259" key="9">
    <source>
        <dbReference type="Pfam" id="PF12862"/>
    </source>
</evidence>
<evidence type="ECO:0000256" key="2">
    <source>
        <dbReference type="ARBA" id="ARBA00016066"/>
    </source>
</evidence>
<protein>
    <recommendedName>
        <fullName evidence="2">Anaphase-promoting complex subunit 5</fullName>
    </recommendedName>
    <alternativeName>
        <fullName evidence="7">Cyclosome subunit 5</fullName>
    </alternativeName>
</protein>
<dbReference type="InterPro" id="IPR026000">
    <property type="entry name" value="Apc5_dom"/>
</dbReference>
<dbReference type="InterPro" id="IPR037679">
    <property type="entry name" value="Apc5"/>
</dbReference>
<dbReference type="EMBL" id="JBBJBU010000006">
    <property type="protein sequence ID" value="KAK7205118.1"/>
    <property type="molecule type" value="Genomic_DNA"/>
</dbReference>
<dbReference type="SUPFAM" id="SSF48452">
    <property type="entry name" value="TPR-like"/>
    <property type="match status" value="1"/>
</dbReference>
<dbReference type="InterPro" id="IPR011990">
    <property type="entry name" value="TPR-like_helical_dom_sf"/>
</dbReference>
<evidence type="ECO:0000256" key="7">
    <source>
        <dbReference type="ARBA" id="ARBA00031069"/>
    </source>
</evidence>
<evidence type="ECO:0000313" key="10">
    <source>
        <dbReference type="EMBL" id="KAK7205118.1"/>
    </source>
</evidence>
<evidence type="ECO:0000256" key="6">
    <source>
        <dbReference type="ARBA" id="ARBA00023306"/>
    </source>
</evidence>
<keyword evidence="3" id="KW-0132">Cell division</keyword>
<sequence length="762" mass="87218">MEQDDLREHLAGAKKLVDFVTPQKLAVIALLQVYCEFSVRSEHRCRVLRTIMNYICPTSLSLMFKDLGEIQKDFKGCQDHAGRDFFAVYMAHLAEIEEIEDMHFYFEGLNVDFFKPDDGSPPLVSPNSLIGSFLRRCYLEYQEMTFEDRQVLWEGFLRLQKRQVKSLAKNIEAFSRRLEGTNVGGTVATEDSGSLLAVDDMMRIFECLMQYMHEHGTHLSFSMLETLEYAIYSTGKRPSAIYYVKFLHAWRIGDYRQANEYIRSYFDFANIKDQKARHQYALLNLAMMQAEFGCHDEAVGAIQEAIRTAREFRDTPCLNFCLSWVTMMQAELPLLYSSIATDDENTSNYLKAKTQECGMVDLHSSVYLADMRTLMAEGASPVEVIEAVEKSMLILSTVCMPPAIETLYSTKAALWARLGIEPLSMFYEEAGAKIFDSSKIFSESVIKARLRKAYGDTLRGDHRDALDTYAALRDVACMSRWTKARWLMFTQLTNLRIAVRQQWISEANHFFQLLQKTELSDSDVTLELSMVFTEYYMLTENTELAVSEITRNLESAIFKSADLHTQLRYQIAYAELMCKIGHHYRGYSLMMRVVAVAERNCILPCMVSAILVLCMIFISSRQFDSVLAIMDTVFPFAIMGKDYDSLARAFHLTFVAMVGANDLCAEKLARSSGKQREDMLQKLAHSVKYAHCAFLLYNGHGRVELANEVSASLALLSDLLGENYKSERDKYVSEFFSSLPELKPVTANLETSVFYDERHKRI</sequence>
<proteinExistence type="inferred from homology"/>
<dbReference type="PANTHER" id="PTHR12830">
    <property type="entry name" value="ANAPHASE-PROMOTING COMPLEX SUBUNIT 5"/>
    <property type="match status" value="1"/>
</dbReference>
<organism evidence="10 11">
    <name type="scientific">Myxozyma melibiosi</name>
    <dbReference type="NCBI Taxonomy" id="54550"/>
    <lineage>
        <taxon>Eukaryota</taxon>
        <taxon>Fungi</taxon>
        <taxon>Dikarya</taxon>
        <taxon>Ascomycota</taxon>
        <taxon>Saccharomycotina</taxon>
        <taxon>Lipomycetes</taxon>
        <taxon>Lipomycetales</taxon>
        <taxon>Lipomycetaceae</taxon>
        <taxon>Myxozyma</taxon>
    </lineage>
</organism>
<gene>
    <name evidence="10" type="ORF">BZA70DRAFT_279098</name>
</gene>
<reference evidence="10 11" key="1">
    <citation type="submission" date="2024-03" db="EMBL/GenBank/DDBJ databases">
        <title>Genome-scale model development and genomic sequencing of the oleaginous clade Lipomyces.</title>
        <authorList>
            <consortium name="Lawrence Berkeley National Laboratory"/>
            <person name="Czajka J.J."/>
            <person name="Han Y."/>
            <person name="Kim J."/>
            <person name="Mondo S.J."/>
            <person name="Hofstad B.A."/>
            <person name="Robles A."/>
            <person name="Haridas S."/>
            <person name="Riley R."/>
            <person name="LaButti K."/>
            <person name="Pangilinan J."/>
            <person name="Andreopoulos W."/>
            <person name="Lipzen A."/>
            <person name="Yan J."/>
            <person name="Wang M."/>
            <person name="Ng V."/>
            <person name="Grigoriev I.V."/>
            <person name="Spatafora J.W."/>
            <person name="Magnuson J.K."/>
            <person name="Baker S.E."/>
            <person name="Pomraning K.R."/>
        </authorList>
    </citation>
    <scope>NUCLEOTIDE SEQUENCE [LARGE SCALE GENOMIC DNA]</scope>
    <source>
        <strain evidence="10 11">Phaff 52-87</strain>
    </source>
</reference>
<feature type="domain" description="Anaphase-promoting complex subunit 5" evidence="9">
    <location>
        <begin position="242"/>
        <end position="330"/>
    </location>
</feature>
<dbReference type="Proteomes" id="UP001498771">
    <property type="component" value="Unassembled WGS sequence"/>
</dbReference>
<evidence type="ECO:0000256" key="8">
    <source>
        <dbReference type="ARBA" id="ARBA00045696"/>
    </source>
</evidence>
<dbReference type="PANTHER" id="PTHR12830:SF9">
    <property type="entry name" value="ANAPHASE-PROMOTING COMPLEX SUBUNIT 5"/>
    <property type="match status" value="1"/>
</dbReference>
<keyword evidence="5" id="KW-0833">Ubl conjugation pathway</keyword>
<evidence type="ECO:0000256" key="1">
    <source>
        <dbReference type="ARBA" id="ARBA00007450"/>
    </source>
</evidence>
<evidence type="ECO:0000256" key="4">
    <source>
        <dbReference type="ARBA" id="ARBA00022776"/>
    </source>
</evidence>
<dbReference type="Pfam" id="PF12862">
    <property type="entry name" value="ANAPC5"/>
    <property type="match status" value="1"/>
</dbReference>
<dbReference type="GeneID" id="90038233"/>
<evidence type="ECO:0000313" key="11">
    <source>
        <dbReference type="Proteomes" id="UP001498771"/>
    </source>
</evidence>
<accession>A0ABR1F5J9</accession>
<comment type="function">
    <text evidence="8">Component of the anaphase promoting complex/cyclosome (APC/C), a cell cycle-regulated E3 ubiquitin ligase that controls progression through mitosis and the G1 phase of the cell cycle. The APC/C complex acts by mediating ubiquitination and subsequent degradation of target proteins: it mainly mediates the formation of 'Lys-11'-linked polyubiquitin chains and, to a lower extent, the formation of 'Lys-48'- and 'Lys-63'-linked polyubiquitin chains. The APC/C complex catalyzes assembly of branched 'Lys-11'-/'Lys-48'-linked branched ubiquitin chains on target proteins.</text>
</comment>
<keyword evidence="6" id="KW-0131">Cell cycle</keyword>
<dbReference type="RefSeq" id="XP_064768151.1">
    <property type="nucleotide sequence ID" value="XM_064912721.1"/>
</dbReference>
<comment type="caution">
    <text evidence="10">The sequence shown here is derived from an EMBL/GenBank/DDBJ whole genome shotgun (WGS) entry which is preliminary data.</text>
</comment>
<keyword evidence="11" id="KW-1185">Reference proteome</keyword>
<comment type="similarity">
    <text evidence="1">Belongs to the APC5 family.</text>
</comment>
<keyword evidence="4" id="KW-0498">Mitosis</keyword>
<evidence type="ECO:0000256" key="5">
    <source>
        <dbReference type="ARBA" id="ARBA00022786"/>
    </source>
</evidence>
<name>A0ABR1F5J9_9ASCO</name>
<evidence type="ECO:0000256" key="3">
    <source>
        <dbReference type="ARBA" id="ARBA00022618"/>
    </source>
</evidence>